<feature type="domain" description="HTH tetR-type" evidence="3">
    <location>
        <begin position="8"/>
        <end position="68"/>
    </location>
</feature>
<gene>
    <name evidence="4" type="ORF">BCR25_18160</name>
</gene>
<dbReference type="InterPro" id="IPR023772">
    <property type="entry name" value="DNA-bd_HTH_TetR-type_CS"/>
</dbReference>
<name>A0A1E5GYG6_9ENTE</name>
<evidence type="ECO:0000256" key="2">
    <source>
        <dbReference type="PROSITE-ProRule" id="PRU00335"/>
    </source>
</evidence>
<reference evidence="5" key="1">
    <citation type="submission" date="2016-09" db="EMBL/GenBank/DDBJ databases">
        <authorList>
            <person name="Gulvik C.A."/>
        </authorList>
    </citation>
    <scope>NUCLEOTIDE SEQUENCE [LARGE SCALE GENOMIC DNA]</scope>
    <source>
        <strain evidence="5">LMG 8895</strain>
    </source>
</reference>
<dbReference type="Proteomes" id="UP000095094">
    <property type="component" value="Unassembled WGS sequence"/>
</dbReference>
<sequence length="215" mass="24439">MRVVKEHDERKNEIIDTAETFFITKGYDKTTINDILKKIGIAKGTFYHYFKSKEEVMDAVIMRVVEKDAAIANDIAKQNGVSALDKILQFLITQASSEDEQKSDILEQFSKVENALMKQRALEATIEHICPILAEIIEAGVKDKEFTTPYPLEAIQFLIAGIQSLVDEGTANQTQEVMEQRVHAFIDIIFRVLGIHETKDNKADVMKKFALIFEQ</sequence>
<protein>
    <submittedName>
        <fullName evidence="4">TetR family transcriptional regulator</fullName>
    </submittedName>
</protein>
<accession>A0A1E5GYG6</accession>
<dbReference type="OrthoDB" id="9814200at2"/>
<dbReference type="InterPro" id="IPR001647">
    <property type="entry name" value="HTH_TetR"/>
</dbReference>
<keyword evidence="1 2" id="KW-0238">DNA-binding</keyword>
<dbReference type="GO" id="GO:0003677">
    <property type="term" value="F:DNA binding"/>
    <property type="evidence" value="ECO:0007669"/>
    <property type="project" value="UniProtKB-UniRule"/>
</dbReference>
<keyword evidence="5" id="KW-1185">Reference proteome</keyword>
<feature type="DNA-binding region" description="H-T-H motif" evidence="2">
    <location>
        <begin position="31"/>
        <end position="50"/>
    </location>
</feature>
<dbReference type="PATRIC" id="fig|332950.4.peg.2647"/>
<dbReference type="SUPFAM" id="SSF46689">
    <property type="entry name" value="Homeodomain-like"/>
    <property type="match status" value="1"/>
</dbReference>
<proteinExistence type="predicted"/>
<organism evidence="4 5">
    <name type="scientific">Enterococcus termitis</name>
    <dbReference type="NCBI Taxonomy" id="332950"/>
    <lineage>
        <taxon>Bacteria</taxon>
        <taxon>Bacillati</taxon>
        <taxon>Bacillota</taxon>
        <taxon>Bacilli</taxon>
        <taxon>Lactobacillales</taxon>
        <taxon>Enterococcaceae</taxon>
        <taxon>Enterococcus</taxon>
    </lineage>
</organism>
<evidence type="ECO:0000256" key="1">
    <source>
        <dbReference type="ARBA" id="ARBA00023125"/>
    </source>
</evidence>
<dbReference type="RefSeq" id="WP_069662971.1">
    <property type="nucleotide sequence ID" value="NZ_JBHUJJ010000001.1"/>
</dbReference>
<dbReference type="InterPro" id="IPR050624">
    <property type="entry name" value="HTH-type_Tx_Regulator"/>
</dbReference>
<dbReference type="EMBL" id="MIJY01000011">
    <property type="protein sequence ID" value="OEG17635.1"/>
    <property type="molecule type" value="Genomic_DNA"/>
</dbReference>
<dbReference type="PANTHER" id="PTHR43479">
    <property type="entry name" value="ACREF/ENVCD OPERON REPRESSOR-RELATED"/>
    <property type="match status" value="1"/>
</dbReference>
<dbReference type="InterPro" id="IPR049149">
    <property type="entry name" value="TetR/AcrR_C"/>
</dbReference>
<dbReference type="PANTHER" id="PTHR43479:SF11">
    <property type="entry name" value="ACREF_ENVCD OPERON REPRESSOR-RELATED"/>
    <property type="match status" value="1"/>
</dbReference>
<dbReference type="Pfam" id="PF00440">
    <property type="entry name" value="TetR_N"/>
    <property type="match status" value="1"/>
</dbReference>
<dbReference type="PROSITE" id="PS50977">
    <property type="entry name" value="HTH_TETR_2"/>
    <property type="match status" value="1"/>
</dbReference>
<evidence type="ECO:0000259" key="3">
    <source>
        <dbReference type="PROSITE" id="PS50977"/>
    </source>
</evidence>
<dbReference type="PROSITE" id="PS01081">
    <property type="entry name" value="HTH_TETR_1"/>
    <property type="match status" value="1"/>
</dbReference>
<dbReference type="InterPro" id="IPR009057">
    <property type="entry name" value="Homeodomain-like_sf"/>
</dbReference>
<dbReference type="PRINTS" id="PR00455">
    <property type="entry name" value="HTHTETR"/>
</dbReference>
<evidence type="ECO:0000313" key="4">
    <source>
        <dbReference type="EMBL" id="OEG17635.1"/>
    </source>
</evidence>
<dbReference type="Gene3D" id="1.10.357.10">
    <property type="entry name" value="Tetracycline Repressor, domain 2"/>
    <property type="match status" value="1"/>
</dbReference>
<dbReference type="AlphaFoldDB" id="A0A1E5GYG6"/>
<evidence type="ECO:0000313" key="5">
    <source>
        <dbReference type="Proteomes" id="UP000095094"/>
    </source>
</evidence>
<dbReference type="InterPro" id="IPR036271">
    <property type="entry name" value="Tet_transcr_reg_TetR-rel_C_sf"/>
</dbReference>
<dbReference type="SUPFAM" id="SSF48498">
    <property type="entry name" value="Tetracyclin repressor-like, C-terminal domain"/>
    <property type="match status" value="1"/>
</dbReference>
<comment type="caution">
    <text evidence="4">The sequence shown here is derived from an EMBL/GenBank/DDBJ whole genome shotgun (WGS) entry which is preliminary data.</text>
</comment>
<dbReference type="Pfam" id="PF21303">
    <property type="entry name" value="TetR_C_39"/>
    <property type="match status" value="1"/>
</dbReference>